<dbReference type="Gene3D" id="2.102.10.10">
    <property type="entry name" value="Rieske [2Fe-2S] iron-sulphur domain"/>
    <property type="match status" value="1"/>
</dbReference>
<dbReference type="OrthoDB" id="9790995at2"/>
<dbReference type="Gene3D" id="3.90.380.10">
    <property type="entry name" value="Naphthalene 1,2-dioxygenase Alpha Subunit, Chain A, domain 1"/>
    <property type="match status" value="1"/>
</dbReference>
<sequence>MTAQTISISKLNNLKTWPSEGVSRAPYWVYTDPEIYLLEQANIFRGNAWHYLGMNAEVPETGDYKTTYIGDTSVLMVRAEDGSINGMVNRCAHRGNMVCRDAFGKAESLYCVYHAWNYDLKGNLKNAAFSRGIRGEGGLPKDFDKANHGLTKLRTEVLCGLVFATFSQTVEPLEEWLGEVAYGIKRLLTRPLKILGYDTQRIKSNWKNYHENPRDSYHANILHTFYGTFGLSRQSQESGMVLDKKGRHSCFYTKAGTEKNDANYQNTTSELRSHNDQLKLEDPSILKWVDEIGDGVSVQILSAYPSFVLHQIANSLATRQLLPKGQNQCDLVWTYFGFADDDEQTTQRRLIQINLAGSAGMISVEDAAVCEMTYRAIADGQVGNSFIEMGGVDLTSGGSSKLSERAIRNFWHNYRQDMNL</sequence>
<dbReference type="SUPFAM" id="SSF50022">
    <property type="entry name" value="ISP domain"/>
    <property type="match status" value="1"/>
</dbReference>
<dbReference type="PROSITE" id="PS51296">
    <property type="entry name" value="RIESKE"/>
    <property type="match status" value="1"/>
</dbReference>
<protein>
    <submittedName>
        <fullName evidence="9">Anthranilate 1,2-dioxygenase large subunit/terephthalate 1,2-dioxygenase oxygenase component alpha subunit</fullName>
    </submittedName>
</protein>
<keyword evidence="10" id="KW-1185">Reference proteome</keyword>
<keyword evidence="5" id="KW-0560">Oxidoreductase</keyword>
<dbReference type="SUPFAM" id="SSF55961">
    <property type="entry name" value="Bet v1-like"/>
    <property type="match status" value="1"/>
</dbReference>
<dbReference type="RefSeq" id="WP_159460831.1">
    <property type="nucleotide sequence ID" value="NZ_FWXJ01000005.1"/>
</dbReference>
<organism evidence="9 10">
    <name type="scientific">Polynucleobacter kasalickyi</name>
    <dbReference type="NCBI Taxonomy" id="1938817"/>
    <lineage>
        <taxon>Bacteria</taxon>
        <taxon>Pseudomonadati</taxon>
        <taxon>Pseudomonadota</taxon>
        <taxon>Betaproteobacteria</taxon>
        <taxon>Burkholderiales</taxon>
        <taxon>Burkholderiaceae</taxon>
        <taxon>Polynucleobacter</taxon>
    </lineage>
</organism>
<dbReference type="Pfam" id="PF00848">
    <property type="entry name" value="Ring_hydroxyl_A"/>
    <property type="match status" value="1"/>
</dbReference>
<evidence type="ECO:0000256" key="6">
    <source>
        <dbReference type="ARBA" id="ARBA00023004"/>
    </source>
</evidence>
<evidence type="ECO:0000256" key="3">
    <source>
        <dbReference type="ARBA" id="ARBA00022714"/>
    </source>
</evidence>
<evidence type="ECO:0000313" key="10">
    <source>
        <dbReference type="Proteomes" id="UP000192708"/>
    </source>
</evidence>
<evidence type="ECO:0000256" key="7">
    <source>
        <dbReference type="ARBA" id="ARBA00023014"/>
    </source>
</evidence>
<dbReference type="GO" id="GO:0051213">
    <property type="term" value="F:dioxygenase activity"/>
    <property type="evidence" value="ECO:0007669"/>
    <property type="project" value="UniProtKB-KW"/>
</dbReference>
<accession>A0A1W1ZF43</accession>
<evidence type="ECO:0000256" key="1">
    <source>
        <dbReference type="ARBA" id="ARBA00001962"/>
    </source>
</evidence>
<comment type="similarity">
    <text evidence="2">Belongs to the bacterial ring-hydroxylating dioxygenase alpha subunit family.</text>
</comment>
<dbReference type="InterPro" id="IPR015879">
    <property type="entry name" value="Ring_hydroxy_dOase_asu_C_dom"/>
</dbReference>
<keyword evidence="6" id="KW-0408">Iron</keyword>
<evidence type="ECO:0000313" key="9">
    <source>
        <dbReference type="EMBL" id="SMC47155.1"/>
    </source>
</evidence>
<dbReference type="PANTHER" id="PTHR43756:SF5">
    <property type="entry name" value="CHOLINE MONOOXYGENASE, CHLOROPLASTIC"/>
    <property type="match status" value="1"/>
</dbReference>
<keyword evidence="3" id="KW-0001">2Fe-2S</keyword>
<gene>
    <name evidence="9" type="ORF">SAMN06296008_10585</name>
</gene>
<reference evidence="9 10" key="1">
    <citation type="submission" date="2017-04" db="EMBL/GenBank/DDBJ databases">
        <authorList>
            <person name="Afonso C.L."/>
            <person name="Miller P.J."/>
            <person name="Scott M.A."/>
            <person name="Spackman E."/>
            <person name="Goraichik I."/>
            <person name="Dimitrov K.M."/>
            <person name="Suarez D.L."/>
            <person name="Swayne D.E."/>
        </authorList>
    </citation>
    <scope>NUCLEOTIDE SEQUENCE [LARGE SCALE GENOMIC DNA]</scope>
    <source>
        <strain evidence="9 10">VK13</strain>
    </source>
</reference>
<evidence type="ECO:0000256" key="2">
    <source>
        <dbReference type="ARBA" id="ARBA00008751"/>
    </source>
</evidence>
<keyword evidence="4" id="KW-0479">Metal-binding</keyword>
<proteinExistence type="inferred from homology"/>
<comment type="cofactor">
    <cofactor evidence="1">
        <name>Fe cation</name>
        <dbReference type="ChEBI" id="CHEBI:24875"/>
    </cofactor>
</comment>
<dbReference type="PANTHER" id="PTHR43756">
    <property type="entry name" value="CHOLINE MONOOXYGENASE, CHLOROPLASTIC"/>
    <property type="match status" value="1"/>
</dbReference>
<dbReference type="EMBL" id="FWXJ01000005">
    <property type="protein sequence ID" value="SMC47155.1"/>
    <property type="molecule type" value="Genomic_DNA"/>
</dbReference>
<dbReference type="STRING" id="1938817.SAMN06296008_10585"/>
<dbReference type="Proteomes" id="UP000192708">
    <property type="component" value="Unassembled WGS sequence"/>
</dbReference>
<keyword evidence="7" id="KW-0411">Iron-sulfur</keyword>
<evidence type="ECO:0000256" key="5">
    <source>
        <dbReference type="ARBA" id="ARBA00023002"/>
    </source>
</evidence>
<evidence type="ECO:0000259" key="8">
    <source>
        <dbReference type="PROSITE" id="PS51296"/>
    </source>
</evidence>
<dbReference type="GO" id="GO:0051537">
    <property type="term" value="F:2 iron, 2 sulfur cluster binding"/>
    <property type="evidence" value="ECO:0007669"/>
    <property type="project" value="UniProtKB-KW"/>
</dbReference>
<dbReference type="Pfam" id="PF00355">
    <property type="entry name" value="Rieske"/>
    <property type="match status" value="1"/>
</dbReference>
<name>A0A1W1ZF43_9BURK</name>
<dbReference type="InterPro" id="IPR017941">
    <property type="entry name" value="Rieske_2Fe-2S"/>
</dbReference>
<evidence type="ECO:0000256" key="4">
    <source>
        <dbReference type="ARBA" id="ARBA00022723"/>
    </source>
</evidence>
<dbReference type="InterPro" id="IPR036922">
    <property type="entry name" value="Rieske_2Fe-2S_sf"/>
</dbReference>
<keyword evidence="9" id="KW-0223">Dioxygenase</keyword>
<dbReference type="GO" id="GO:0005506">
    <property type="term" value="F:iron ion binding"/>
    <property type="evidence" value="ECO:0007669"/>
    <property type="project" value="InterPro"/>
</dbReference>
<dbReference type="InterPro" id="IPR001663">
    <property type="entry name" value="Rng_hydr_dOase-A"/>
</dbReference>
<dbReference type="PRINTS" id="PR00090">
    <property type="entry name" value="RNGDIOXGNASE"/>
</dbReference>
<dbReference type="AlphaFoldDB" id="A0A1W1ZF43"/>
<feature type="domain" description="Rieske" evidence="8">
    <location>
        <begin position="49"/>
        <end position="164"/>
    </location>
</feature>